<keyword evidence="4" id="KW-1185">Reference proteome</keyword>
<evidence type="ECO:0000313" key="4">
    <source>
        <dbReference type="Proteomes" id="UP001174909"/>
    </source>
</evidence>
<dbReference type="InterPro" id="IPR003961">
    <property type="entry name" value="FN3_dom"/>
</dbReference>
<protein>
    <recommendedName>
        <fullName evidence="2">Fibronectin type-III domain-containing protein</fullName>
    </recommendedName>
</protein>
<comment type="caution">
    <text evidence="3">The sequence shown here is derived from an EMBL/GenBank/DDBJ whole genome shotgun (WGS) entry which is preliminary data.</text>
</comment>
<dbReference type="AlphaFoldDB" id="A0AA35RRF9"/>
<sequence>MPVLCPMANHPQPPKKITLTAPPPPNILSVSQTRPDTVELTWQQHRSYFDITGYVISRCRIYTIDTVTTTIGAMETSLSITGLTPGVTYIFTVRAMSKTLRSGPSKPIQVTLEENVEVQSSQWWAWHQVCLVGVVIFCMVCVVRRRGSIARECSNCHRRCIIS</sequence>
<dbReference type="InterPro" id="IPR036116">
    <property type="entry name" value="FN3_sf"/>
</dbReference>
<dbReference type="Gene3D" id="2.60.40.10">
    <property type="entry name" value="Immunoglobulins"/>
    <property type="match status" value="1"/>
</dbReference>
<keyword evidence="1" id="KW-0472">Membrane</keyword>
<feature type="domain" description="Fibronectin type-III" evidence="2">
    <location>
        <begin position="24"/>
        <end position="115"/>
    </location>
</feature>
<proteinExistence type="predicted"/>
<dbReference type="PROSITE" id="PS50853">
    <property type="entry name" value="FN3"/>
    <property type="match status" value="1"/>
</dbReference>
<feature type="transmembrane region" description="Helical" evidence="1">
    <location>
        <begin position="123"/>
        <end position="143"/>
    </location>
</feature>
<accession>A0AA35RRF9</accession>
<dbReference type="SUPFAM" id="SSF49265">
    <property type="entry name" value="Fibronectin type III"/>
    <property type="match status" value="1"/>
</dbReference>
<reference evidence="3" key="1">
    <citation type="submission" date="2023-03" db="EMBL/GenBank/DDBJ databases">
        <authorList>
            <person name="Steffen K."/>
            <person name="Cardenas P."/>
        </authorList>
    </citation>
    <scope>NUCLEOTIDE SEQUENCE</scope>
</reference>
<dbReference type="EMBL" id="CASHTH010001454">
    <property type="protein sequence ID" value="CAI8015498.1"/>
    <property type="molecule type" value="Genomic_DNA"/>
</dbReference>
<organism evidence="3 4">
    <name type="scientific">Geodia barretti</name>
    <name type="common">Barrett's horny sponge</name>
    <dbReference type="NCBI Taxonomy" id="519541"/>
    <lineage>
        <taxon>Eukaryota</taxon>
        <taxon>Metazoa</taxon>
        <taxon>Porifera</taxon>
        <taxon>Demospongiae</taxon>
        <taxon>Heteroscleromorpha</taxon>
        <taxon>Tetractinellida</taxon>
        <taxon>Astrophorina</taxon>
        <taxon>Geodiidae</taxon>
        <taxon>Geodia</taxon>
    </lineage>
</organism>
<dbReference type="Proteomes" id="UP001174909">
    <property type="component" value="Unassembled WGS sequence"/>
</dbReference>
<evidence type="ECO:0000313" key="3">
    <source>
        <dbReference type="EMBL" id="CAI8015498.1"/>
    </source>
</evidence>
<keyword evidence="1" id="KW-1133">Transmembrane helix</keyword>
<dbReference type="CDD" id="cd00063">
    <property type="entry name" value="FN3"/>
    <property type="match status" value="1"/>
</dbReference>
<gene>
    <name evidence="3" type="ORF">GBAR_LOCUS9594</name>
</gene>
<evidence type="ECO:0000256" key="1">
    <source>
        <dbReference type="SAM" id="Phobius"/>
    </source>
</evidence>
<name>A0AA35RRF9_GEOBA</name>
<keyword evidence="1" id="KW-0812">Transmembrane</keyword>
<dbReference type="Pfam" id="PF00041">
    <property type="entry name" value="fn3"/>
    <property type="match status" value="1"/>
</dbReference>
<evidence type="ECO:0000259" key="2">
    <source>
        <dbReference type="PROSITE" id="PS50853"/>
    </source>
</evidence>
<dbReference type="SMART" id="SM00060">
    <property type="entry name" value="FN3"/>
    <property type="match status" value="1"/>
</dbReference>
<dbReference type="InterPro" id="IPR013783">
    <property type="entry name" value="Ig-like_fold"/>
</dbReference>